<dbReference type="RefSeq" id="WP_211976233.1">
    <property type="nucleotide sequence ID" value="NZ_CBFHAM010000010.1"/>
</dbReference>
<sequence>MKGLILSLGAPNDIAGNLSTMALDRLNAVLQIYRYNPQFVISCTGGKGEHFNEAAHPHYHYAQQYLLANGIPETALAEPVNSASTIDDFVQARPLIYRMAPELLWVVTSDFHVARAKIIQQERINYAATIFWGAPSTVPAEQLASLFAHEQKAIARLQQGQ</sequence>
<name>A0ABS5J7B3_9BACT</name>
<dbReference type="CDD" id="cd06259">
    <property type="entry name" value="YdcF-like"/>
    <property type="match status" value="1"/>
</dbReference>
<dbReference type="Proteomes" id="UP000676386">
    <property type="component" value="Unassembled WGS sequence"/>
</dbReference>
<gene>
    <name evidence="2" type="ORF">KE626_27470</name>
</gene>
<protein>
    <submittedName>
        <fullName evidence="2">YdcF family protein</fullName>
    </submittedName>
</protein>
<proteinExistence type="predicted"/>
<evidence type="ECO:0000313" key="3">
    <source>
        <dbReference type="Proteomes" id="UP000676386"/>
    </source>
</evidence>
<evidence type="ECO:0000313" key="2">
    <source>
        <dbReference type="EMBL" id="MBS0031098.1"/>
    </source>
</evidence>
<dbReference type="PANTHER" id="PTHR30336">
    <property type="entry name" value="INNER MEMBRANE PROTEIN, PROBABLE PERMEASE"/>
    <property type="match status" value="1"/>
</dbReference>
<comment type="caution">
    <text evidence="2">The sequence shown here is derived from an EMBL/GenBank/DDBJ whole genome shotgun (WGS) entry which is preliminary data.</text>
</comment>
<organism evidence="2 3">
    <name type="scientific">Chitinophaga hostae</name>
    <dbReference type="NCBI Taxonomy" id="2831022"/>
    <lineage>
        <taxon>Bacteria</taxon>
        <taxon>Pseudomonadati</taxon>
        <taxon>Bacteroidota</taxon>
        <taxon>Chitinophagia</taxon>
        <taxon>Chitinophagales</taxon>
        <taxon>Chitinophagaceae</taxon>
        <taxon>Chitinophaga</taxon>
    </lineage>
</organism>
<dbReference type="InterPro" id="IPR003848">
    <property type="entry name" value="DUF218"/>
</dbReference>
<dbReference type="InterPro" id="IPR051599">
    <property type="entry name" value="Cell_Envelope_Assoc"/>
</dbReference>
<accession>A0ABS5J7B3</accession>
<keyword evidence="3" id="KW-1185">Reference proteome</keyword>
<dbReference type="PANTHER" id="PTHR30336:SF20">
    <property type="entry name" value="DUF218 DOMAIN-CONTAINING PROTEIN"/>
    <property type="match status" value="1"/>
</dbReference>
<evidence type="ECO:0000259" key="1">
    <source>
        <dbReference type="Pfam" id="PF02698"/>
    </source>
</evidence>
<dbReference type="EMBL" id="JAGTXB010000019">
    <property type="protein sequence ID" value="MBS0031098.1"/>
    <property type="molecule type" value="Genomic_DNA"/>
</dbReference>
<feature type="domain" description="DUF218" evidence="1">
    <location>
        <begin position="20"/>
        <end position="126"/>
    </location>
</feature>
<dbReference type="Pfam" id="PF02698">
    <property type="entry name" value="DUF218"/>
    <property type="match status" value="1"/>
</dbReference>
<reference evidence="2 3" key="1">
    <citation type="submission" date="2021-04" db="EMBL/GenBank/DDBJ databases">
        <title>Chitinophaga sp. nov., isolated from the rhizosphere soil.</title>
        <authorList>
            <person name="He S."/>
        </authorList>
    </citation>
    <scope>NUCLEOTIDE SEQUENCE [LARGE SCALE GENOMIC DNA]</scope>
    <source>
        <strain evidence="2 3">2R12</strain>
    </source>
</reference>